<dbReference type="InterPro" id="IPR017853">
    <property type="entry name" value="GH"/>
</dbReference>
<dbReference type="CDD" id="cd00551">
    <property type="entry name" value="AmyAc_family"/>
    <property type="match status" value="1"/>
</dbReference>
<dbReference type="SUPFAM" id="SSF51445">
    <property type="entry name" value="(Trans)glycosidases"/>
    <property type="match status" value="1"/>
</dbReference>
<dbReference type="PANTHER" id="PTHR10357">
    <property type="entry name" value="ALPHA-AMYLASE FAMILY MEMBER"/>
    <property type="match status" value="1"/>
</dbReference>
<feature type="transmembrane region" description="Helical" evidence="2">
    <location>
        <begin position="146"/>
        <end position="167"/>
    </location>
</feature>
<dbReference type="GO" id="GO:0005975">
    <property type="term" value="P:carbohydrate metabolic process"/>
    <property type="evidence" value="ECO:0007669"/>
    <property type="project" value="InterPro"/>
</dbReference>
<dbReference type="Proteomes" id="UP001153636">
    <property type="component" value="Chromosome 13"/>
</dbReference>
<dbReference type="OrthoDB" id="1740265at2759"/>
<proteinExistence type="predicted"/>
<sequence>MDGFLRVNSANLPESPTNSFLADEVASICPLITPSPPTNALVHPMPEPAPNFSIGLELANKLHHVKADGTSDEEKAESASSSSSVLAEPACAQLLNHRNVYQHMGKDEEKEAEENMGKSQNLQLTFRNPPDNYFFMSWNWPIIRKISGWAFISGILAMIALIIAMIVTMPKTCNPPTFWYQGNLLYEIFPASFYSAKRNMEGDLIGIALKADYIQKLGVRGVRLNSIFDNPNYPYDFDNVTSLTTIAPILGSLSDFNMMVRQLKARNISVILDLPLYPYVKRLVHKKVNARNETTSGSTVEFLRSERSQELDIIEEAILHWISNDVEGFYLKGLEMLQDDPNLVESLQRWKKILGENRMLLVSEKFISTTKPQNLNFVLNNVDLVDIKIDISDGVNSVSKQIRSLQNSTFFSKPGMPWIQWSLGNVYSKRLANIVPYGNGTLGAALLQLMLPGTPSIFYGDEIGLKDISDSKGEQDDIKHLHQLTMMPWENENINILPWIHGDFKVTGKYDQVDLISKMMALRVISPSIYMNSVYKEGVNKANIEVKYAENNLLVVQRWYPRRKAYVLASNLGSQQLNKDLSTLLYSGEIVVGPQPDSVLGTLLFKDVSLWPGESVILVLV</sequence>
<dbReference type="InterPro" id="IPR006047">
    <property type="entry name" value="GH13_cat_dom"/>
</dbReference>
<evidence type="ECO:0000313" key="5">
    <source>
        <dbReference type="Proteomes" id="UP001153636"/>
    </source>
</evidence>
<dbReference type="Pfam" id="PF00128">
    <property type="entry name" value="Alpha-amylase"/>
    <property type="match status" value="1"/>
</dbReference>
<reference evidence="4" key="1">
    <citation type="submission" date="2022-01" db="EMBL/GenBank/DDBJ databases">
        <authorList>
            <person name="King R."/>
        </authorList>
    </citation>
    <scope>NUCLEOTIDE SEQUENCE</scope>
</reference>
<gene>
    <name evidence="4" type="ORF">PSYICH_LOCUS3768</name>
</gene>
<dbReference type="SMART" id="SM00642">
    <property type="entry name" value="Aamy"/>
    <property type="match status" value="1"/>
</dbReference>
<protein>
    <recommendedName>
        <fullName evidence="3">Glycosyl hydrolase family 13 catalytic domain-containing protein</fullName>
    </recommendedName>
</protein>
<accession>A0A9P0CJG8</accession>
<dbReference type="AlphaFoldDB" id="A0A9P0CJG8"/>
<feature type="region of interest" description="Disordered" evidence="1">
    <location>
        <begin position="66"/>
        <end position="85"/>
    </location>
</feature>
<dbReference type="EMBL" id="OV651825">
    <property type="protein sequence ID" value="CAH1102631.1"/>
    <property type="molecule type" value="Genomic_DNA"/>
</dbReference>
<evidence type="ECO:0000259" key="3">
    <source>
        <dbReference type="SMART" id="SM00642"/>
    </source>
</evidence>
<feature type="domain" description="Glycosyl hydrolase family 13 catalytic" evidence="3">
    <location>
        <begin position="187"/>
        <end position="523"/>
    </location>
</feature>
<evidence type="ECO:0000313" key="4">
    <source>
        <dbReference type="EMBL" id="CAH1102631.1"/>
    </source>
</evidence>
<evidence type="ECO:0000256" key="1">
    <source>
        <dbReference type="SAM" id="MobiDB-lite"/>
    </source>
</evidence>
<keyword evidence="2" id="KW-0812">Transmembrane</keyword>
<evidence type="ECO:0000256" key="2">
    <source>
        <dbReference type="SAM" id="Phobius"/>
    </source>
</evidence>
<keyword evidence="2" id="KW-1133">Transmembrane helix</keyword>
<dbReference type="PANTHER" id="PTHR10357:SF225">
    <property type="entry name" value="MALTASE 1-LIKE PROTEIN"/>
    <property type="match status" value="1"/>
</dbReference>
<name>A0A9P0CJG8_9CUCU</name>
<keyword evidence="5" id="KW-1185">Reference proteome</keyword>
<dbReference type="Gene3D" id="3.20.20.80">
    <property type="entry name" value="Glycosidases"/>
    <property type="match status" value="1"/>
</dbReference>
<feature type="compositionally biased region" description="Basic and acidic residues" evidence="1">
    <location>
        <begin position="66"/>
        <end position="77"/>
    </location>
</feature>
<keyword evidence="2" id="KW-0472">Membrane</keyword>
<organism evidence="4 5">
    <name type="scientific">Psylliodes chrysocephalus</name>
    <dbReference type="NCBI Taxonomy" id="3402493"/>
    <lineage>
        <taxon>Eukaryota</taxon>
        <taxon>Metazoa</taxon>
        <taxon>Ecdysozoa</taxon>
        <taxon>Arthropoda</taxon>
        <taxon>Hexapoda</taxon>
        <taxon>Insecta</taxon>
        <taxon>Pterygota</taxon>
        <taxon>Neoptera</taxon>
        <taxon>Endopterygota</taxon>
        <taxon>Coleoptera</taxon>
        <taxon>Polyphaga</taxon>
        <taxon>Cucujiformia</taxon>
        <taxon>Chrysomeloidea</taxon>
        <taxon>Chrysomelidae</taxon>
        <taxon>Galerucinae</taxon>
        <taxon>Alticini</taxon>
        <taxon>Psylliodes</taxon>
    </lineage>
</organism>